<evidence type="ECO:0000259" key="4">
    <source>
        <dbReference type="Pfam" id="PF13386"/>
    </source>
</evidence>
<reference evidence="5" key="1">
    <citation type="submission" date="2022-12" db="EMBL/GenBank/DDBJ databases">
        <title>New Phytohabitans aurantiacus sp. RD004123 nov., an actinomycete isolated from soil.</title>
        <authorList>
            <person name="Triningsih D.W."/>
            <person name="Harunari E."/>
            <person name="Igarashi Y."/>
        </authorList>
    </citation>
    <scope>NUCLEOTIDE SEQUENCE</scope>
    <source>
        <strain evidence="5">RD004123</strain>
    </source>
</reference>
<dbReference type="PANTHER" id="PTHR40659">
    <property type="entry name" value="NICKEL/COBALT EFFLUX SYSTEM RCNA"/>
    <property type="match status" value="1"/>
</dbReference>
<feature type="domain" description="Urease accessory protein UreH-like transmembrane" evidence="4">
    <location>
        <begin position="286"/>
        <end position="447"/>
    </location>
</feature>
<feature type="transmembrane region" description="Helical" evidence="2">
    <location>
        <begin position="326"/>
        <end position="349"/>
    </location>
</feature>
<feature type="transmembrane region" description="Helical" evidence="2">
    <location>
        <begin position="291"/>
        <end position="314"/>
    </location>
</feature>
<feature type="compositionally biased region" description="Basic residues" evidence="1">
    <location>
        <begin position="364"/>
        <end position="379"/>
    </location>
</feature>
<dbReference type="InterPro" id="IPR051224">
    <property type="entry name" value="NiCoT_RcnA"/>
</dbReference>
<feature type="transmembrane region" description="Helical" evidence="2">
    <location>
        <begin position="248"/>
        <end position="270"/>
    </location>
</feature>
<dbReference type="InterPro" id="IPR039447">
    <property type="entry name" value="UreH-like_TM_dom"/>
</dbReference>
<feature type="transmembrane region" description="Helical" evidence="2">
    <location>
        <begin position="416"/>
        <end position="441"/>
    </location>
</feature>
<evidence type="ECO:0000256" key="1">
    <source>
        <dbReference type="SAM" id="MobiDB-lite"/>
    </source>
</evidence>
<proteinExistence type="predicted"/>
<keyword evidence="2" id="KW-1133">Transmembrane helix</keyword>
<protein>
    <recommendedName>
        <fullName evidence="4">Urease accessory protein UreH-like transmembrane domain-containing protein</fullName>
    </recommendedName>
</protein>
<feature type="region of interest" description="Disordered" evidence="1">
    <location>
        <begin position="351"/>
        <end position="379"/>
    </location>
</feature>
<dbReference type="PANTHER" id="PTHR40659:SF1">
    <property type="entry name" value="NICKEL_COBALT EFFLUX SYSTEM RCNA"/>
    <property type="match status" value="1"/>
</dbReference>
<dbReference type="Proteomes" id="UP001144280">
    <property type="component" value="Unassembled WGS sequence"/>
</dbReference>
<gene>
    <name evidence="5" type="ORF">Pa4123_05710</name>
</gene>
<accession>A0ABQ5QM38</accession>
<keyword evidence="2" id="KW-0812">Transmembrane</keyword>
<evidence type="ECO:0000313" key="5">
    <source>
        <dbReference type="EMBL" id="GLH95299.1"/>
    </source>
</evidence>
<comment type="caution">
    <text evidence="5">The sequence shown here is derived from an EMBL/GenBank/DDBJ whole genome shotgun (WGS) entry which is preliminary data.</text>
</comment>
<organism evidence="5 6">
    <name type="scientific">Phytohabitans aurantiacus</name>
    <dbReference type="NCBI Taxonomy" id="3016789"/>
    <lineage>
        <taxon>Bacteria</taxon>
        <taxon>Bacillati</taxon>
        <taxon>Actinomycetota</taxon>
        <taxon>Actinomycetes</taxon>
        <taxon>Micromonosporales</taxon>
        <taxon>Micromonosporaceae</taxon>
    </lineage>
</organism>
<feature type="chain" id="PRO_5047165115" description="Urease accessory protein UreH-like transmembrane domain-containing protein" evidence="3">
    <location>
        <begin position="24"/>
        <end position="491"/>
    </location>
</feature>
<evidence type="ECO:0000256" key="3">
    <source>
        <dbReference type="SAM" id="SignalP"/>
    </source>
</evidence>
<evidence type="ECO:0000256" key="2">
    <source>
        <dbReference type="SAM" id="Phobius"/>
    </source>
</evidence>
<keyword evidence="3" id="KW-0732">Signal</keyword>
<dbReference type="EMBL" id="BSDI01000002">
    <property type="protein sequence ID" value="GLH95299.1"/>
    <property type="molecule type" value="Genomic_DNA"/>
</dbReference>
<dbReference type="Pfam" id="PF13386">
    <property type="entry name" value="DsbD_2"/>
    <property type="match status" value="1"/>
</dbReference>
<feature type="transmembrane region" description="Helical" evidence="2">
    <location>
        <begin position="461"/>
        <end position="484"/>
    </location>
</feature>
<keyword evidence="2" id="KW-0472">Membrane</keyword>
<feature type="transmembrane region" description="Helical" evidence="2">
    <location>
        <begin position="383"/>
        <end position="410"/>
    </location>
</feature>
<sequence>MGRRTAALGALATLGALAGLAGAPVESATAHPSGEPFSVSQYGGLAFTPDQVRVAAAVHTEQIVTRQDRQTVDADRSGAVTDAERARYARTACADLANQFEVRVNGERLVWTVVPGDYRYEADAAGLPTAMLTCDLSAPAGLSTPATVSIANRHRLDQNGWRELTAVGSGVHIVDSPVPEHSVSDQLRAIPPPDALVLNVRTANLRIEPGAATARPPDPTVPATDGGLVAAGTTWAERRFEALATGRLTPLVVVLAVLLAVLLGAGHAALPGHGKTVLAAYLAGRRGRPRDALAIGATVTASHTGAVLLVGALISTSTAFAGDRLLAYLGVISGSLIIVVGIGMIGTAARRRAGQSHDHEHPHDHHTHTHTHAHGHSPRPGRLGLAGIGLAGGLVPSPSALVVLLASIGIGRATFGVLLVLAYGIGMAGTLTAAGLLLLALQGRIARSQGTPARLLARLRVAAPAVWPLLTPALVLVVGAGLVVRGGAGLF</sequence>
<name>A0ABQ5QM38_9ACTN</name>
<keyword evidence="6" id="KW-1185">Reference proteome</keyword>
<feature type="signal peptide" evidence="3">
    <location>
        <begin position="1"/>
        <end position="23"/>
    </location>
</feature>
<evidence type="ECO:0000313" key="6">
    <source>
        <dbReference type="Proteomes" id="UP001144280"/>
    </source>
</evidence>